<sequence length="322" mass="35123">MCWLLSTLFLVLMASSTEAVQLEPRWEIDLLSEGQNFGVLHVPSLGFAEALVQVVLQTKDPLVLEIQGTYYNLVPSTDPPDGNRPALGIVPVASSGRGPSSAKKELEVLERFEHGSALALTVTREGFDPLSQQVPAAVLLGPKGNKALAVAVDRHEEENDQSSAQGSPPSLGNTVPKLPVKVPGKRTSSRGTLAFKHGYKESKSSTQASKRGTRSSSVRSRAKEEGKVVGSNSGIVKDPLQEQGLEESDAKQPQQQQQQQHQQGLLERQQQRKDTKEKEQKGYDKRDDDKEQQQQQQQQLLLAHQHCAHCSAASGLGRPVHL</sequence>
<protein>
    <recommendedName>
        <fullName evidence="4">Peptidylprolyl isomerase</fullName>
    </recommendedName>
</protein>
<name>A0A7S3VJK1_DUNTE</name>
<keyword evidence="2" id="KW-0732">Signal</keyword>
<proteinExistence type="predicted"/>
<evidence type="ECO:0000256" key="2">
    <source>
        <dbReference type="SAM" id="SignalP"/>
    </source>
</evidence>
<gene>
    <name evidence="3" type="ORF">DTER00134_LOCUS4948</name>
</gene>
<evidence type="ECO:0008006" key="4">
    <source>
        <dbReference type="Google" id="ProtNLM"/>
    </source>
</evidence>
<feature type="compositionally biased region" description="Polar residues" evidence="1">
    <location>
        <begin position="204"/>
        <end position="219"/>
    </location>
</feature>
<feature type="compositionally biased region" description="Low complexity" evidence="1">
    <location>
        <begin position="252"/>
        <end position="268"/>
    </location>
</feature>
<feature type="compositionally biased region" description="Polar residues" evidence="1">
    <location>
        <begin position="161"/>
        <end position="173"/>
    </location>
</feature>
<organism evidence="3">
    <name type="scientific">Dunaliella tertiolecta</name>
    <name type="common">Green alga</name>
    <dbReference type="NCBI Taxonomy" id="3047"/>
    <lineage>
        <taxon>Eukaryota</taxon>
        <taxon>Viridiplantae</taxon>
        <taxon>Chlorophyta</taxon>
        <taxon>core chlorophytes</taxon>
        <taxon>Chlorophyceae</taxon>
        <taxon>CS clade</taxon>
        <taxon>Chlamydomonadales</taxon>
        <taxon>Dunaliellaceae</taxon>
        <taxon>Dunaliella</taxon>
    </lineage>
</organism>
<evidence type="ECO:0000313" key="3">
    <source>
        <dbReference type="EMBL" id="CAE0489877.1"/>
    </source>
</evidence>
<feature type="chain" id="PRO_5030800746" description="Peptidylprolyl isomerase" evidence="2">
    <location>
        <begin position="20"/>
        <end position="322"/>
    </location>
</feature>
<dbReference type="EMBL" id="HBIP01008993">
    <property type="protein sequence ID" value="CAE0489877.1"/>
    <property type="molecule type" value="Transcribed_RNA"/>
</dbReference>
<feature type="signal peptide" evidence="2">
    <location>
        <begin position="1"/>
        <end position="19"/>
    </location>
</feature>
<feature type="compositionally biased region" description="Basic and acidic residues" evidence="1">
    <location>
        <begin position="269"/>
        <end position="292"/>
    </location>
</feature>
<accession>A0A7S3VJK1</accession>
<dbReference type="AlphaFoldDB" id="A0A7S3VJK1"/>
<feature type="region of interest" description="Disordered" evidence="1">
    <location>
        <begin position="153"/>
        <end position="300"/>
    </location>
</feature>
<evidence type="ECO:0000256" key="1">
    <source>
        <dbReference type="SAM" id="MobiDB-lite"/>
    </source>
</evidence>
<reference evidence="3" key="1">
    <citation type="submission" date="2021-01" db="EMBL/GenBank/DDBJ databases">
        <authorList>
            <person name="Corre E."/>
            <person name="Pelletier E."/>
            <person name="Niang G."/>
            <person name="Scheremetjew M."/>
            <person name="Finn R."/>
            <person name="Kale V."/>
            <person name="Holt S."/>
            <person name="Cochrane G."/>
            <person name="Meng A."/>
            <person name="Brown T."/>
            <person name="Cohen L."/>
        </authorList>
    </citation>
    <scope>NUCLEOTIDE SEQUENCE</scope>
    <source>
        <strain evidence="3">CCMP1320</strain>
    </source>
</reference>